<feature type="binding site" evidence="16">
    <location>
        <position position="241"/>
    </location>
    <ligand>
        <name>substrate</name>
    </ligand>
</feature>
<dbReference type="InterPro" id="IPR000319">
    <property type="entry name" value="Asp-semialdehyde_DH_CS"/>
</dbReference>
<feature type="binding site" evidence="16">
    <location>
        <position position="72"/>
    </location>
    <ligand>
        <name>NADP(+)</name>
        <dbReference type="ChEBI" id="CHEBI:58349"/>
    </ligand>
</feature>
<dbReference type="RefSeq" id="WP_116331010.1">
    <property type="nucleotide sequence ID" value="NZ_LT992559.1"/>
</dbReference>
<comment type="caution">
    <text evidence="19">The sequence shown here is derived from an EMBL/GenBank/DDBJ whole genome shotgun (WGS) entry which is preliminary data.</text>
</comment>
<dbReference type="InterPro" id="IPR012280">
    <property type="entry name" value="Semialdhyde_DH_dimer_dom"/>
</dbReference>
<keyword evidence="8 16" id="KW-0028">Amino-acid biosynthesis</keyword>
<name>A0A375DZG3_9BURK</name>
<proteinExistence type="inferred from homology"/>
<evidence type="ECO:0000256" key="12">
    <source>
        <dbReference type="ARBA" id="ARBA00023002"/>
    </source>
</evidence>
<comment type="caution">
    <text evidence="16">Lacks conserved residue(s) required for the propagation of feature annotation.</text>
</comment>
<evidence type="ECO:0000256" key="11">
    <source>
        <dbReference type="ARBA" id="ARBA00022915"/>
    </source>
</evidence>
<evidence type="ECO:0000256" key="17">
    <source>
        <dbReference type="PIRSR" id="PIRSR000148-1"/>
    </source>
</evidence>
<evidence type="ECO:0000256" key="6">
    <source>
        <dbReference type="ARBA" id="ARBA00011738"/>
    </source>
</evidence>
<evidence type="ECO:0000256" key="1">
    <source>
        <dbReference type="ARBA" id="ARBA00002492"/>
    </source>
</evidence>
<dbReference type="PANTHER" id="PTHR46278:SF4">
    <property type="entry name" value="ASPARTATE-SEMIALDEHYDE DEHYDROGENASE"/>
    <property type="match status" value="1"/>
</dbReference>
<dbReference type="HAMAP" id="MF_02121">
    <property type="entry name" value="ASADH"/>
    <property type="match status" value="1"/>
</dbReference>
<keyword evidence="11 16" id="KW-0220">Diaminopimelate biosynthesis</keyword>
<feature type="binding site" evidence="16">
    <location>
        <begin position="164"/>
        <end position="165"/>
    </location>
    <ligand>
        <name>NADP(+)</name>
        <dbReference type="ChEBI" id="CHEBI:58349"/>
    </ligand>
</feature>
<dbReference type="UniPathway" id="UPA00051">
    <property type="reaction ID" value="UER00464"/>
</dbReference>
<dbReference type="InterPro" id="IPR012080">
    <property type="entry name" value="Asp_semialdehyde_DH"/>
</dbReference>
<evidence type="ECO:0000313" key="19">
    <source>
        <dbReference type="EMBL" id="SOZ57889.1"/>
    </source>
</evidence>
<comment type="pathway">
    <text evidence="2 16">Amino-acid biosynthesis; L-methionine biosynthesis via de novo pathway; L-homoserine from L-aspartate: step 2/3.</text>
</comment>
<feature type="binding site" evidence="16">
    <location>
        <position position="276"/>
    </location>
    <ligand>
        <name>substrate</name>
    </ligand>
</feature>
<accession>A0A375DZG3</accession>
<dbReference type="EC" id="1.2.1.11" evidence="7 16"/>
<keyword evidence="14 16" id="KW-0486">Methionine biosynthesis</keyword>
<feature type="active site" description="Acyl-thioester intermediate" evidence="16 17">
    <location>
        <position position="134"/>
    </location>
</feature>
<feature type="binding site" evidence="16">
    <location>
        <position position="101"/>
    </location>
    <ligand>
        <name>phosphate</name>
        <dbReference type="ChEBI" id="CHEBI:43474"/>
    </ligand>
</feature>
<dbReference type="InterPro" id="IPR011534">
    <property type="entry name" value="Asp_ADH_gamma-type"/>
</dbReference>
<dbReference type="InterPro" id="IPR036291">
    <property type="entry name" value="NAD(P)-bd_dom_sf"/>
</dbReference>
<dbReference type="GO" id="GO:0046983">
    <property type="term" value="F:protein dimerization activity"/>
    <property type="evidence" value="ECO:0007669"/>
    <property type="project" value="InterPro"/>
</dbReference>
<evidence type="ECO:0000256" key="3">
    <source>
        <dbReference type="ARBA" id="ARBA00005076"/>
    </source>
</evidence>
<comment type="function">
    <text evidence="1 16">Catalyzes the NADPH-dependent formation of L-aspartate-semialdehyde (L-ASA) by the reductive dephosphorylation of L-aspartyl-4-phosphate.</text>
</comment>
<keyword evidence="13 16" id="KW-0457">Lysine biosynthesis</keyword>
<feature type="binding site" evidence="16">
    <location>
        <begin position="9"/>
        <end position="12"/>
    </location>
    <ligand>
        <name>NADP(+)</name>
        <dbReference type="ChEBI" id="CHEBI:58349"/>
    </ligand>
</feature>
<evidence type="ECO:0000256" key="14">
    <source>
        <dbReference type="ARBA" id="ARBA00023167"/>
    </source>
</evidence>
<dbReference type="GO" id="GO:0009088">
    <property type="term" value="P:threonine biosynthetic process"/>
    <property type="evidence" value="ECO:0007669"/>
    <property type="project" value="UniProtKB-UniRule"/>
</dbReference>
<evidence type="ECO:0000256" key="8">
    <source>
        <dbReference type="ARBA" id="ARBA00022605"/>
    </source>
</evidence>
<evidence type="ECO:0000256" key="5">
    <source>
        <dbReference type="ARBA" id="ARBA00010584"/>
    </source>
</evidence>
<feature type="domain" description="Semialdehyde dehydrogenase NAD-binding" evidence="18">
    <location>
        <begin position="2"/>
        <end position="121"/>
    </location>
</feature>
<dbReference type="GO" id="GO:0009097">
    <property type="term" value="P:isoleucine biosynthetic process"/>
    <property type="evidence" value="ECO:0007669"/>
    <property type="project" value="InterPro"/>
</dbReference>
<dbReference type="GO" id="GO:0050661">
    <property type="term" value="F:NADP binding"/>
    <property type="evidence" value="ECO:0007669"/>
    <property type="project" value="UniProtKB-UniRule"/>
</dbReference>
<dbReference type="GO" id="GO:0019877">
    <property type="term" value="P:diaminopimelate biosynthetic process"/>
    <property type="evidence" value="ECO:0007669"/>
    <property type="project" value="UniProtKB-UniRule"/>
</dbReference>
<dbReference type="SUPFAM" id="SSF51735">
    <property type="entry name" value="NAD(P)-binding Rossmann-fold domains"/>
    <property type="match status" value="1"/>
</dbReference>
<dbReference type="SUPFAM" id="SSF55347">
    <property type="entry name" value="Glyceraldehyde-3-phosphate dehydrogenase-like, C-terminal domain"/>
    <property type="match status" value="1"/>
</dbReference>
<dbReference type="CDD" id="cd02314">
    <property type="entry name" value="VcASADH1_like_N"/>
    <property type="match status" value="1"/>
</dbReference>
<evidence type="ECO:0000256" key="15">
    <source>
        <dbReference type="ARBA" id="ARBA00047891"/>
    </source>
</evidence>
<keyword evidence="12 16" id="KW-0560">Oxidoreductase</keyword>
<dbReference type="CDD" id="cd23938">
    <property type="entry name" value="ASADH_C_bac_like"/>
    <property type="match status" value="1"/>
</dbReference>
<dbReference type="PROSITE" id="PS01103">
    <property type="entry name" value="ASD"/>
    <property type="match status" value="1"/>
</dbReference>
<comment type="catalytic activity">
    <reaction evidence="15 16">
        <text>L-aspartate 4-semialdehyde + phosphate + NADP(+) = 4-phospho-L-aspartate + NADPH + H(+)</text>
        <dbReference type="Rhea" id="RHEA:24284"/>
        <dbReference type="ChEBI" id="CHEBI:15378"/>
        <dbReference type="ChEBI" id="CHEBI:43474"/>
        <dbReference type="ChEBI" id="CHEBI:57535"/>
        <dbReference type="ChEBI" id="CHEBI:57783"/>
        <dbReference type="ChEBI" id="CHEBI:58349"/>
        <dbReference type="ChEBI" id="CHEBI:537519"/>
        <dbReference type="EC" id="1.2.1.11"/>
    </reaction>
</comment>
<dbReference type="SMART" id="SM00859">
    <property type="entry name" value="Semialdhyde_dh"/>
    <property type="match status" value="1"/>
</dbReference>
<dbReference type="EMBL" id="OFTH01000016">
    <property type="protein sequence ID" value="SOZ57889.1"/>
    <property type="molecule type" value="Genomic_DNA"/>
</dbReference>
<dbReference type="PIRSF" id="PIRSF000148">
    <property type="entry name" value="ASA_dh"/>
    <property type="match status" value="1"/>
</dbReference>
<dbReference type="Proteomes" id="UP000256952">
    <property type="component" value="Chromosome CBM2613_a"/>
</dbReference>
<comment type="pathway">
    <text evidence="4 16">Amino-acid biosynthesis; L-threonine biosynthesis; L-threonine from L-aspartate: step 2/5.</text>
</comment>
<dbReference type="GO" id="GO:0009089">
    <property type="term" value="P:lysine biosynthetic process via diaminopimelate"/>
    <property type="evidence" value="ECO:0007669"/>
    <property type="project" value="UniProtKB-UniRule"/>
</dbReference>
<evidence type="ECO:0000256" key="16">
    <source>
        <dbReference type="HAMAP-Rule" id="MF_02121"/>
    </source>
</evidence>
<dbReference type="GO" id="GO:0004073">
    <property type="term" value="F:aspartate-semialdehyde dehydrogenase activity"/>
    <property type="evidence" value="ECO:0007669"/>
    <property type="project" value="UniProtKB-UniRule"/>
</dbReference>
<dbReference type="Pfam" id="PF01118">
    <property type="entry name" value="Semialdhyde_dh"/>
    <property type="match status" value="1"/>
</dbReference>
<keyword evidence="10 16" id="KW-0521">NADP</keyword>
<dbReference type="Gene3D" id="3.40.50.720">
    <property type="entry name" value="NAD(P)-binding Rossmann-like Domain"/>
    <property type="match status" value="1"/>
</dbReference>
<evidence type="ECO:0000256" key="4">
    <source>
        <dbReference type="ARBA" id="ARBA00005097"/>
    </source>
</evidence>
<comment type="similarity">
    <text evidence="5 16">Belongs to the aspartate-semialdehyde dehydrogenase family.</text>
</comment>
<feature type="binding site" evidence="16">
    <location>
        <position position="359"/>
    </location>
    <ligand>
        <name>NADP(+)</name>
        <dbReference type="ChEBI" id="CHEBI:58349"/>
    </ligand>
</feature>
<dbReference type="Pfam" id="PF02774">
    <property type="entry name" value="Semialdhyde_dhC"/>
    <property type="match status" value="1"/>
</dbReference>
<evidence type="ECO:0000256" key="2">
    <source>
        <dbReference type="ARBA" id="ARBA00005021"/>
    </source>
</evidence>
<dbReference type="PANTHER" id="PTHR46278">
    <property type="entry name" value="DEHYDROGENASE, PUTATIVE-RELATED"/>
    <property type="match status" value="1"/>
</dbReference>
<sequence length="378" mass="40712">MIVGLVGWRGMVGSVLMQRMQEERDFDHIEPVFFSTSNAGGKAPAMAKNETTLKDANDIEALKKCDVVLTAQGGDYTNEVFPKLRAAGWKGYWIDAASSLRMKDDAIIVLDPVNQGVIKDALSKGVKNFIGGNCTVSCMLIGLGGLFQADLIEWMTSMTYQAASGGGAQHMRELLTQFGTLNASVKPLLDNPASAILEIDRQILSTQHGLSAEETKQFGVPLAGNLIPWIDKDLGNGQSKEEWKGGAETNKILGRGEGFLGATGATPIAVDGLCVRIGAMRCHSQALTIKLRKDVPLDEIEGMLAAHNPWAKVVPNTREASMTDLTPAAVTGTLTIPVGRLRKMQMGGEYLSAFTVGDQLLWGAAEPLRRMLRILIES</sequence>
<comment type="pathway">
    <text evidence="3 16">Amino-acid biosynthesis; L-lysine biosynthesis via DAP pathway; (S)-tetrahydrodipicolinate from L-aspartate: step 2/4.</text>
</comment>
<dbReference type="UniPathway" id="UPA00034">
    <property type="reaction ID" value="UER00016"/>
</dbReference>
<feature type="binding site" evidence="16">
    <location>
        <position position="244"/>
    </location>
    <ligand>
        <name>phosphate</name>
        <dbReference type="ChEBI" id="CHEBI:43474"/>
    </ligand>
</feature>
<dbReference type="UniPathway" id="UPA00050">
    <property type="reaction ID" value="UER00463"/>
</dbReference>
<organism evidence="19">
    <name type="scientific">Cupriavidus taiwanensis</name>
    <dbReference type="NCBI Taxonomy" id="164546"/>
    <lineage>
        <taxon>Bacteria</taxon>
        <taxon>Pseudomonadati</taxon>
        <taxon>Pseudomonadota</taxon>
        <taxon>Betaproteobacteria</taxon>
        <taxon>Burkholderiales</taxon>
        <taxon>Burkholderiaceae</taxon>
        <taxon>Cupriavidus</taxon>
    </lineage>
</organism>
<dbReference type="GO" id="GO:0071266">
    <property type="term" value="P:'de novo' L-methionine biosynthetic process"/>
    <property type="evidence" value="ECO:0007669"/>
    <property type="project" value="UniProtKB-UniRule"/>
</dbReference>
<comment type="subunit">
    <text evidence="6 16">Homodimer.</text>
</comment>
<evidence type="ECO:0000256" key="10">
    <source>
        <dbReference type="ARBA" id="ARBA00022857"/>
    </source>
</evidence>
<evidence type="ECO:0000256" key="7">
    <source>
        <dbReference type="ARBA" id="ARBA00013120"/>
    </source>
</evidence>
<feature type="binding site" evidence="16">
    <location>
        <position position="161"/>
    </location>
    <ligand>
        <name>substrate</name>
    </ligand>
</feature>
<dbReference type="InterPro" id="IPR000534">
    <property type="entry name" value="Semialdehyde_DH_NAD-bd"/>
</dbReference>
<evidence type="ECO:0000259" key="18">
    <source>
        <dbReference type="SMART" id="SM00859"/>
    </source>
</evidence>
<dbReference type="NCBIfam" id="NF005144">
    <property type="entry name" value="PRK06598.1"/>
    <property type="match status" value="1"/>
</dbReference>
<dbReference type="Gene3D" id="3.30.360.10">
    <property type="entry name" value="Dihydrodipicolinate Reductase, domain 2"/>
    <property type="match status" value="1"/>
</dbReference>
<reference evidence="19" key="1">
    <citation type="submission" date="2018-01" db="EMBL/GenBank/DDBJ databases">
        <authorList>
            <person name="Clerissi C."/>
        </authorList>
    </citation>
    <scope>NUCLEOTIDE SEQUENCE</scope>
    <source>
        <strain evidence="19">Cupriavidus taiwanensis STM 8556</strain>
    </source>
</reference>
<keyword evidence="9 16" id="KW-0791">Threonine biosynthesis</keyword>
<gene>
    <name evidence="16 19" type="primary">asd</name>
    <name evidence="19" type="ORF">CBM2613_A230047</name>
</gene>
<dbReference type="AlphaFoldDB" id="A0A375DZG3"/>
<dbReference type="GO" id="GO:0051287">
    <property type="term" value="F:NAD binding"/>
    <property type="evidence" value="ECO:0007669"/>
    <property type="project" value="InterPro"/>
</dbReference>
<dbReference type="NCBIfam" id="TIGR01745">
    <property type="entry name" value="asd_gamma"/>
    <property type="match status" value="1"/>
</dbReference>
<evidence type="ECO:0000256" key="13">
    <source>
        <dbReference type="ARBA" id="ARBA00023154"/>
    </source>
</evidence>
<protein>
    <recommendedName>
        <fullName evidence="7 16">Aspartate-semialdehyde dehydrogenase</fullName>
        <shortName evidence="16">ASA dehydrogenase</shortName>
        <shortName evidence="16">ASADH</shortName>
        <ecNumber evidence="7 16">1.2.1.11</ecNumber>
    </recommendedName>
    <alternativeName>
        <fullName evidence="16">Aspartate-beta-semialdehyde dehydrogenase</fullName>
    </alternativeName>
</protein>
<evidence type="ECO:0000256" key="9">
    <source>
        <dbReference type="ARBA" id="ARBA00022697"/>
    </source>
</evidence>
<feature type="active site" description="Proton acceptor" evidence="16 17">
    <location>
        <position position="283"/>
    </location>
</feature>